<dbReference type="RefSeq" id="WP_124978457.1">
    <property type="nucleotide sequence ID" value="NZ_BDQK01000003.1"/>
</dbReference>
<keyword evidence="2" id="KW-1133">Transmembrane helix</keyword>
<gene>
    <name evidence="3" type="ORF">AsFPU1_1070</name>
</gene>
<name>A0A401IEL3_APHSA</name>
<dbReference type="AlphaFoldDB" id="A0A401IEL3"/>
<keyword evidence="4" id="KW-1185">Reference proteome</keyword>
<dbReference type="OrthoDB" id="424231at2"/>
<protein>
    <submittedName>
        <fullName evidence="3">Transposase</fullName>
    </submittedName>
</protein>
<comment type="caution">
    <text evidence="3">The sequence shown here is derived from an EMBL/GenBank/DDBJ whole genome shotgun (WGS) entry which is preliminary data.</text>
</comment>
<dbReference type="EMBL" id="BDQK01000003">
    <property type="protein sequence ID" value="GBF79671.1"/>
    <property type="molecule type" value="Genomic_DNA"/>
</dbReference>
<dbReference type="Proteomes" id="UP000287247">
    <property type="component" value="Unassembled WGS sequence"/>
</dbReference>
<organism evidence="3 4">
    <name type="scientific">Aphanothece sacrum FPU1</name>
    <dbReference type="NCBI Taxonomy" id="1920663"/>
    <lineage>
        <taxon>Bacteria</taxon>
        <taxon>Bacillati</taxon>
        <taxon>Cyanobacteriota</taxon>
        <taxon>Cyanophyceae</taxon>
        <taxon>Oscillatoriophycideae</taxon>
        <taxon>Chroococcales</taxon>
        <taxon>Aphanothecaceae</taxon>
        <taxon>Aphanothece</taxon>
    </lineage>
</organism>
<reference evidence="4" key="1">
    <citation type="submission" date="2017-05" db="EMBL/GenBank/DDBJ databases">
        <title>Physiological properties and genetic analysis related to exopolysaccharide production of fresh-water unicellular cyanobacterium Aphanothece sacrum, Suizenji Nori, that has been cultured as a food source in Japan.</title>
        <authorList>
            <person name="Kanesaki Y."/>
            <person name="Yoshikawa S."/>
            <person name="Ohki K."/>
        </authorList>
    </citation>
    <scope>NUCLEOTIDE SEQUENCE [LARGE SCALE GENOMIC DNA]</scope>
    <source>
        <strain evidence="4">FPU1</strain>
    </source>
</reference>
<sequence length="165" mass="17827">MTALRDYSPTSPPSRLRKSAKTTGRSQSSSLSRATITQLPNRCGQLPLALQFLLLVQKSSTVVTFGLIGLTLGVYGWTVYAPNLWSKQFTKLETLQGHERRLVTTNETLKHKLAEQAEQAGSGLTAPQPSQSIFLPQTPNIPIAVPPVTTSTEGEPLVGKAPVAY</sequence>
<keyword evidence="2" id="KW-0812">Transmembrane</keyword>
<proteinExistence type="predicted"/>
<feature type="region of interest" description="Disordered" evidence="1">
    <location>
        <begin position="1"/>
        <end position="33"/>
    </location>
</feature>
<feature type="compositionally biased region" description="Polar residues" evidence="1">
    <location>
        <begin position="21"/>
        <end position="33"/>
    </location>
</feature>
<evidence type="ECO:0000313" key="4">
    <source>
        <dbReference type="Proteomes" id="UP000287247"/>
    </source>
</evidence>
<evidence type="ECO:0000313" key="3">
    <source>
        <dbReference type="EMBL" id="GBF79671.1"/>
    </source>
</evidence>
<evidence type="ECO:0000256" key="1">
    <source>
        <dbReference type="SAM" id="MobiDB-lite"/>
    </source>
</evidence>
<evidence type="ECO:0000256" key="2">
    <source>
        <dbReference type="SAM" id="Phobius"/>
    </source>
</evidence>
<keyword evidence="2" id="KW-0472">Membrane</keyword>
<accession>A0A401IEL3</accession>
<feature type="region of interest" description="Disordered" evidence="1">
    <location>
        <begin position="145"/>
        <end position="165"/>
    </location>
</feature>
<feature type="transmembrane region" description="Helical" evidence="2">
    <location>
        <begin position="62"/>
        <end position="81"/>
    </location>
</feature>